<dbReference type="Proteomes" id="UP000184130">
    <property type="component" value="Unassembled WGS sequence"/>
</dbReference>
<dbReference type="EMBL" id="FRBD01000029">
    <property type="protein sequence ID" value="SHL19144.1"/>
    <property type="molecule type" value="Genomic_DNA"/>
</dbReference>
<organism evidence="2 3">
    <name type="scientific">Xylanibacter ruminicola</name>
    <name type="common">Prevotella ruminicola</name>
    <dbReference type="NCBI Taxonomy" id="839"/>
    <lineage>
        <taxon>Bacteria</taxon>
        <taxon>Pseudomonadati</taxon>
        <taxon>Bacteroidota</taxon>
        <taxon>Bacteroidia</taxon>
        <taxon>Bacteroidales</taxon>
        <taxon>Prevotellaceae</taxon>
        <taxon>Xylanibacter</taxon>
    </lineage>
</organism>
<keyword evidence="1" id="KW-0472">Membrane</keyword>
<protein>
    <submittedName>
        <fullName evidence="2">Uncharacterized protein</fullName>
    </submittedName>
</protein>
<keyword evidence="1" id="KW-1133">Transmembrane helix</keyword>
<reference evidence="2 3" key="1">
    <citation type="submission" date="2016-11" db="EMBL/GenBank/DDBJ databases">
        <authorList>
            <person name="Jaros S."/>
            <person name="Januszkiewicz K."/>
            <person name="Wedrychowicz H."/>
        </authorList>
    </citation>
    <scope>NUCLEOTIDE SEQUENCE [LARGE SCALE GENOMIC DNA]</scope>
    <source>
        <strain evidence="2 3">KHT3</strain>
    </source>
</reference>
<gene>
    <name evidence="2" type="ORF">SAMN05216463_12935</name>
</gene>
<evidence type="ECO:0000256" key="1">
    <source>
        <dbReference type="SAM" id="Phobius"/>
    </source>
</evidence>
<dbReference type="AlphaFoldDB" id="A0A1M6YLF3"/>
<sequence>MPSLSSLNRFNRANSEQLIVNSWRLLLLLFTILWSLSTSAKPTVIPQAQAQHFCQLLIADGSAVTPLSVHARKAIQAGDSLSVEQIFAGFVVLADGWQTMRIFPHQEGGKVSWYSATDDLPASMSAEHQKYIREVFPRLIAEVEAGRWQAVDAYVDKMLQYQCQFGGHQASVAVSPSLLVYVALFFLIVFLVSRFFYILLHPKRKL</sequence>
<feature type="transmembrane region" description="Helical" evidence="1">
    <location>
        <begin position="178"/>
        <end position="200"/>
    </location>
</feature>
<keyword evidence="1" id="KW-0812">Transmembrane</keyword>
<proteinExistence type="predicted"/>
<evidence type="ECO:0000313" key="3">
    <source>
        <dbReference type="Proteomes" id="UP000184130"/>
    </source>
</evidence>
<evidence type="ECO:0000313" key="2">
    <source>
        <dbReference type="EMBL" id="SHL19144.1"/>
    </source>
</evidence>
<name>A0A1M6YLF3_XYLRU</name>
<accession>A0A1M6YLF3</accession>